<gene>
    <name evidence="3" type="primary">LOC114000933</name>
</gene>
<dbReference type="AlphaFoldDB" id="A0A7R5L742"/>
<feature type="region of interest" description="Disordered" evidence="1">
    <location>
        <begin position="971"/>
        <end position="1043"/>
    </location>
</feature>
<feature type="compositionally biased region" description="Polar residues" evidence="1">
    <location>
        <begin position="538"/>
        <end position="559"/>
    </location>
</feature>
<reference evidence="3" key="1">
    <citation type="submission" date="2025-08" db="UniProtKB">
        <authorList>
            <consortium name="RefSeq"/>
        </authorList>
    </citation>
    <scope>IDENTIFICATION</scope>
    <source>
        <tissue evidence="3">Muscle</tissue>
    </source>
</reference>
<feature type="compositionally biased region" description="Acidic residues" evidence="1">
    <location>
        <begin position="522"/>
        <end position="534"/>
    </location>
</feature>
<evidence type="ECO:0000256" key="1">
    <source>
        <dbReference type="SAM" id="MobiDB-lite"/>
    </source>
</evidence>
<name>A0A7R5L742_9PASS</name>
<feature type="region of interest" description="Disordered" evidence="1">
    <location>
        <begin position="106"/>
        <end position="162"/>
    </location>
</feature>
<feature type="region of interest" description="Disordered" evidence="1">
    <location>
        <begin position="516"/>
        <end position="561"/>
    </location>
</feature>
<feature type="region of interest" description="Disordered" evidence="1">
    <location>
        <begin position="661"/>
        <end position="682"/>
    </location>
</feature>
<feature type="compositionally biased region" description="Low complexity" evidence="1">
    <location>
        <begin position="997"/>
        <end position="1011"/>
    </location>
</feature>
<keyword evidence="2" id="KW-1185">Reference proteome</keyword>
<feature type="region of interest" description="Disordered" evidence="1">
    <location>
        <begin position="1"/>
        <end position="29"/>
    </location>
</feature>
<feature type="region of interest" description="Disordered" evidence="1">
    <location>
        <begin position="268"/>
        <end position="306"/>
    </location>
</feature>
<feature type="region of interest" description="Disordered" evidence="1">
    <location>
        <begin position="198"/>
        <end position="221"/>
    </location>
</feature>
<dbReference type="RefSeq" id="XP_039246676.1">
    <property type="nucleotide sequence ID" value="XM_039390742.1"/>
</dbReference>
<evidence type="ECO:0000313" key="3">
    <source>
        <dbReference type="RefSeq" id="XP_039246676.1"/>
    </source>
</evidence>
<dbReference type="InParanoid" id="A0A7R5L742"/>
<feature type="compositionally biased region" description="Basic and acidic residues" evidence="1">
    <location>
        <begin position="1"/>
        <end position="11"/>
    </location>
</feature>
<dbReference type="Proteomes" id="UP000504627">
    <property type="component" value="Unplaced"/>
</dbReference>
<feature type="compositionally biased region" description="Polar residues" evidence="1">
    <location>
        <begin position="477"/>
        <end position="496"/>
    </location>
</feature>
<organism evidence="2 3">
    <name type="scientific">Pipra filicauda</name>
    <name type="common">Wire-tailed manakin</name>
    <dbReference type="NCBI Taxonomy" id="649802"/>
    <lineage>
        <taxon>Eukaryota</taxon>
        <taxon>Metazoa</taxon>
        <taxon>Chordata</taxon>
        <taxon>Craniata</taxon>
        <taxon>Vertebrata</taxon>
        <taxon>Euteleostomi</taxon>
        <taxon>Archelosauria</taxon>
        <taxon>Archosauria</taxon>
        <taxon>Dinosauria</taxon>
        <taxon>Saurischia</taxon>
        <taxon>Theropoda</taxon>
        <taxon>Coelurosauria</taxon>
        <taxon>Aves</taxon>
        <taxon>Neognathae</taxon>
        <taxon>Neoaves</taxon>
        <taxon>Telluraves</taxon>
        <taxon>Australaves</taxon>
        <taxon>Passeriformes</taxon>
        <taxon>Pipridae</taxon>
        <taxon>Pipra</taxon>
    </lineage>
</organism>
<dbReference type="GeneID" id="114000933"/>
<protein>
    <submittedName>
        <fullName evidence="3">Uncharacterized protein LOC114000933 isoform X1</fullName>
    </submittedName>
</protein>
<feature type="compositionally biased region" description="Basic and acidic residues" evidence="1">
    <location>
        <begin position="211"/>
        <end position="221"/>
    </location>
</feature>
<feature type="region of interest" description="Disordered" evidence="1">
    <location>
        <begin position="418"/>
        <end position="437"/>
    </location>
</feature>
<feature type="compositionally biased region" description="Acidic residues" evidence="1">
    <location>
        <begin position="461"/>
        <end position="473"/>
    </location>
</feature>
<feature type="compositionally biased region" description="Basic and acidic residues" evidence="1">
    <location>
        <begin position="147"/>
        <end position="159"/>
    </location>
</feature>
<feature type="region of interest" description="Disordered" evidence="1">
    <location>
        <begin position="457"/>
        <end position="500"/>
    </location>
</feature>
<sequence>MPKANTDKEQLTAHMKQAHGRASSASLGRDADAWRGHWEQTAQQDTARPSVCIEYNLGSMSGGHKKKGTVVKQIIVSFKRKPPEELCRNCLTHTTCRQAPLRRASLPQQQDDLEDREIQQPENEGQCFSRRQSGGLYGRPGQVGAKDGMRQPKTGRDRSMSFPWTTRQQPQVVYVNFTKGTMSKQEALECLEAHTATSEPVALAEEEEREEGVGKKLSQEERWEDSISRQLDLKLSMSEATAAETPAGHTYRSPSLTVIDALAHERRTSFQKAPRALHRASTATESRRSSRSSLSPEEQEKQHARDCTPALLDTAQYITGEVVHKAVTVIQEPSEQTEEQQDLEDSMDVSLVTPAGAEDQTPAPDSPTDDAPALLDTAQYITGEVVHKAVTVIQEPSEQTEEQQDVKDSMDVSLATLAGVEDQTPAPDNPTDDAPALLDTAQYITGEVVHKAVTVIQESSEQTEEQQDLEDSADVSLATSTGAEDQTPAPDSSTGNGLLDTAQYIKGGVVRKAVTVIQEPSEQTEEQQDLEDSADVSLATSTGAEDQTPAPDSSTNNGLLDTAQYIKGGVVRKAVTVIQEPSEQTEVQQDLEDSMDVSLATPAGAEDQTPAPDSPTDDALLDTAQYIKGGVVRKAVIVTQGPEEQTEEQQDLDQNMDEVTKATTEETESPADTPHSPTEDAPVLLDTDEYNRTKVLGKGVIAIQGTKQQPEELRDLEQSTDEVTRATATAAGAEIPRHIPHTVPHSPTDDAPVLLDTAQYIRTEVVRKAVIMTQAPVLQLEEQWNREGSMDEVMAATATTAEVTESPVYAPNCPTPDASTLLDTFQYIRNEVQGKATLLVRSPEQQPEEQQDLEQGVDEVVRATATAAGAESPAHALHSPTDNAPILLNTDEYNRTEVLGKGVIVIQGTNQQPEELKDLKQSTGEVMRATATAAEAEVLAHTLHSPTGNAPALLDTAQDIRGKVMGKAALNSSLKSSKQRPKVQQNLEKGTDNMLKATATAAQTAPTARRTAGPEKKYGRGTGRTNLLSRTREPSKRPPKPHS</sequence>
<accession>A0A7R5L742</accession>
<proteinExistence type="predicted"/>
<evidence type="ECO:0000313" key="2">
    <source>
        <dbReference type="Proteomes" id="UP000504627"/>
    </source>
</evidence>